<keyword evidence="3 6" id="KW-0812">Transmembrane</keyword>
<reference evidence="7 8" key="1">
    <citation type="journal article" date="2022" name="Syst. Appl. Microbiol.">
        <title>Rhodopirellula aestuarii sp. nov., a novel member of the genus Rhodopirellula isolated from brackish sediments collected in the Tagus River estuary, Portugal.</title>
        <authorList>
            <person name="Vitorino I.R."/>
            <person name="Klimek D."/>
            <person name="Calusinska M."/>
            <person name="Lobo-da-Cunha A."/>
            <person name="Vasconcelos V."/>
            <person name="Lage O.M."/>
        </authorList>
    </citation>
    <scope>NUCLEOTIDE SEQUENCE [LARGE SCALE GENOMIC DNA]</scope>
    <source>
        <strain evidence="7 8">ICT_H3.1</strain>
    </source>
</reference>
<evidence type="ECO:0000256" key="4">
    <source>
        <dbReference type="ARBA" id="ARBA00022989"/>
    </source>
</evidence>
<evidence type="ECO:0000256" key="6">
    <source>
        <dbReference type="SAM" id="Phobius"/>
    </source>
</evidence>
<evidence type="ECO:0000256" key="5">
    <source>
        <dbReference type="ARBA" id="ARBA00023136"/>
    </source>
</evidence>
<dbReference type="PANTHER" id="PTHR33529">
    <property type="entry name" value="SLR0882 PROTEIN-RELATED"/>
    <property type="match status" value="1"/>
</dbReference>
<dbReference type="RefSeq" id="WP_250930211.1">
    <property type="nucleotide sequence ID" value="NZ_JAMQBK010000048.1"/>
</dbReference>
<evidence type="ECO:0000256" key="3">
    <source>
        <dbReference type="ARBA" id="ARBA00022692"/>
    </source>
</evidence>
<evidence type="ECO:0000313" key="8">
    <source>
        <dbReference type="Proteomes" id="UP001202961"/>
    </source>
</evidence>
<proteinExistence type="predicted"/>
<feature type="transmembrane region" description="Helical" evidence="6">
    <location>
        <begin position="313"/>
        <end position="331"/>
    </location>
</feature>
<sequence>MLNTIQRRITKDILVMFLLSLFVITSLVMFIGVAREAMNQGLGVTSVFRLIPYAMPNALSLAVAGTALFSVCCVYGRMSADNELTVLQSIGVSPLPAMWPAIAITTLLSVTTVGLINIAFTWGFHGIEGVIMSSVQKIAYRVLEREHSFQHGPLSLMVQHVQGENLINPIIHIRRSDDDTITIHARSAVLKYDSAVCGLELSITDGSANMNDVASFRFPDTYKQLIPLCPDEKYDLLSAHPSHMRMSDLPKATLLQTIDIHRRESEIAVHTGFSLLTSRPREIGNGAAVRRKVRLTSSRQRLHRLAAEMHRRWASGFTCLAMSMIGIPLAIRMRASDTMSTFGIVFLPTVLVYYPIFALTLDLAKSGRIPPQGVWIANLLFITLSLVMIRRIIYRPASS</sequence>
<feature type="transmembrane region" description="Helical" evidence="6">
    <location>
        <begin position="97"/>
        <end position="124"/>
    </location>
</feature>
<comment type="subcellular location">
    <subcellularLocation>
        <location evidence="1">Cell membrane</location>
        <topology evidence="1">Multi-pass membrane protein</topology>
    </subcellularLocation>
</comment>
<evidence type="ECO:0000313" key="7">
    <source>
        <dbReference type="EMBL" id="MCM2372577.1"/>
    </source>
</evidence>
<feature type="transmembrane region" description="Helical" evidence="6">
    <location>
        <begin position="373"/>
        <end position="393"/>
    </location>
</feature>
<accession>A0ABT0U6K7</accession>
<keyword evidence="4 6" id="KW-1133">Transmembrane helix</keyword>
<evidence type="ECO:0000256" key="1">
    <source>
        <dbReference type="ARBA" id="ARBA00004651"/>
    </source>
</evidence>
<dbReference type="Pfam" id="PF03739">
    <property type="entry name" value="LptF_LptG"/>
    <property type="match status" value="1"/>
</dbReference>
<dbReference type="Proteomes" id="UP001202961">
    <property type="component" value="Unassembled WGS sequence"/>
</dbReference>
<comment type="caution">
    <text evidence="7">The sequence shown here is derived from an EMBL/GenBank/DDBJ whole genome shotgun (WGS) entry which is preliminary data.</text>
</comment>
<dbReference type="EMBL" id="JAMQBK010000048">
    <property type="protein sequence ID" value="MCM2372577.1"/>
    <property type="molecule type" value="Genomic_DNA"/>
</dbReference>
<feature type="transmembrane region" description="Helical" evidence="6">
    <location>
        <begin position="343"/>
        <end position="361"/>
    </location>
</feature>
<feature type="transmembrane region" description="Helical" evidence="6">
    <location>
        <begin position="54"/>
        <end position="76"/>
    </location>
</feature>
<protein>
    <submittedName>
        <fullName evidence="7">LptF/LptG family permease</fullName>
    </submittedName>
</protein>
<dbReference type="InterPro" id="IPR005495">
    <property type="entry name" value="LptG/LptF_permease"/>
</dbReference>
<keyword evidence="5 6" id="KW-0472">Membrane</keyword>
<keyword evidence="8" id="KW-1185">Reference proteome</keyword>
<gene>
    <name evidence="7" type="ORF">NB063_18355</name>
</gene>
<name>A0ABT0U6K7_9BACT</name>
<evidence type="ECO:0000256" key="2">
    <source>
        <dbReference type="ARBA" id="ARBA00022475"/>
    </source>
</evidence>
<organism evidence="7 8">
    <name type="scientific">Aporhodopirellula aestuarii</name>
    <dbReference type="NCBI Taxonomy" id="2950107"/>
    <lineage>
        <taxon>Bacteria</taxon>
        <taxon>Pseudomonadati</taxon>
        <taxon>Planctomycetota</taxon>
        <taxon>Planctomycetia</taxon>
        <taxon>Pirellulales</taxon>
        <taxon>Pirellulaceae</taxon>
        <taxon>Aporhodopirellula</taxon>
    </lineage>
</organism>
<feature type="transmembrane region" description="Helical" evidence="6">
    <location>
        <begin position="12"/>
        <end position="34"/>
    </location>
</feature>
<keyword evidence="2" id="KW-1003">Cell membrane</keyword>
<dbReference type="PANTHER" id="PTHR33529:SF6">
    <property type="entry name" value="YJGP_YJGQ FAMILY PERMEASE"/>
    <property type="match status" value="1"/>
</dbReference>